<feature type="region of interest" description="Disordered" evidence="1">
    <location>
        <begin position="576"/>
        <end position="648"/>
    </location>
</feature>
<feature type="compositionally biased region" description="Low complexity" evidence="1">
    <location>
        <begin position="414"/>
        <end position="423"/>
    </location>
</feature>
<feature type="region of interest" description="Disordered" evidence="1">
    <location>
        <begin position="715"/>
        <end position="751"/>
    </location>
</feature>
<feature type="compositionally biased region" description="Low complexity" evidence="1">
    <location>
        <begin position="725"/>
        <end position="737"/>
    </location>
</feature>
<gene>
    <name evidence="2" type="ORF">DdX_04900</name>
</gene>
<feature type="compositionally biased region" description="Low complexity" evidence="1">
    <location>
        <begin position="632"/>
        <end position="645"/>
    </location>
</feature>
<evidence type="ECO:0000313" key="2">
    <source>
        <dbReference type="EMBL" id="KAI1720657.1"/>
    </source>
</evidence>
<feature type="compositionally biased region" description="Polar residues" evidence="1">
    <location>
        <begin position="671"/>
        <end position="682"/>
    </location>
</feature>
<protein>
    <submittedName>
        <fullName evidence="2">Uncharacterized protein</fullName>
    </submittedName>
</protein>
<feature type="compositionally biased region" description="Low complexity" evidence="1">
    <location>
        <begin position="392"/>
        <end position="402"/>
    </location>
</feature>
<keyword evidence="3" id="KW-1185">Reference proteome</keyword>
<feature type="region of interest" description="Disordered" evidence="1">
    <location>
        <begin position="117"/>
        <end position="162"/>
    </location>
</feature>
<feature type="compositionally biased region" description="Polar residues" evidence="1">
    <location>
        <begin position="615"/>
        <end position="627"/>
    </location>
</feature>
<dbReference type="EMBL" id="JAKKPZ010000005">
    <property type="protein sequence ID" value="KAI1720657.1"/>
    <property type="molecule type" value="Genomic_DNA"/>
</dbReference>
<feature type="compositionally biased region" description="Polar residues" evidence="1">
    <location>
        <begin position="117"/>
        <end position="146"/>
    </location>
</feature>
<proteinExistence type="predicted"/>
<evidence type="ECO:0000313" key="3">
    <source>
        <dbReference type="Proteomes" id="UP001201812"/>
    </source>
</evidence>
<feature type="compositionally biased region" description="Polar residues" evidence="1">
    <location>
        <begin position="1067"/>
        <end position="1076"/>
    </location>
</feature>
<comment type="caution">
    <text evidence="2">The sequence shown here is derived from an EMBL/GenBank/DDBJ whole genome shotgun (WGS) entry which is preliminary data.</text>
</comment>
<feature type="region of interest" description="Disordered" evidence="1">
    <location>
        <begin position="783"/>
        <end position="900"/>
    </location>
</feature>
<feature type="compositionally biased region" description="Polar residues" evidence="1">
    <location>
        <begin position="271"/>
        <end position="287"/>
    </location>
</feature>
<feature type="region of interest" description="Disordered" evidence="1">
    <location>
        <begin position="1066"/>
        <end position="1113"/>
    </location>
</feature>
<organism evidence="2 3">
    <name type="scientific">Ditylenchus destructor</name>
    <dbReference type="NCBI Taxonomy" id="166010"/>
    <lineage>
        <taxon>Eukaryota</taxon>
        <taxon>Metazoa</taxon>
        <taxon>Ecdysozoa</taxon>
        <taxon>Nematoda</taxon>
        <taxon>Chromadorea</taxon>
        <taxon>Rhabditida</taxon>
        <taxon>Tylenchina</taxon>
        <taxon>Tylenchomorpha</taxon>
        <taxon>Sphaerularioidea</taxon>
        <taxon>Anguinidae</taxon>
        <taxon>Anguininae</taxon>
        <taxon>Ditylenchus</taxon>
    </lineage>
</organism>
<feature type="compositionally biased region" description="Low complexity" evidence="1">
    <location>
        <begin position="793"/>
        <end position="805"/>
    </location>
</feature>
<feature type="region of interest" description="Disordered" evidence="1">
    <location>
        <begin position="660"/>
        <end position="691"/>
    </location>
</feature>
<feature type="compositionally biased region" description="Polar residues" evidence="1">
    <location>
        <begin position="838"/>
        <end position="850"/>
    </location>
</feature>
<feature type="compositionally biased region" description="Polar residues" evidence="1">
    <location>
        <begin position="44"/>
        <end position="53"/>
    </location>
</feature>
<feature type="compositionally biased region" description="Polar residues" evidence="1">
    <location>
        <begin position="504"/>
        <end position="532"/>
    </location>
</feature>
<name>A0AAD4RAJ3_9BILA</name>
<feature type="region of interest" description="Disordered" evidence="1">
    <location>
        <begin position="338"/>
        <end position="537"/>
    </location>
</feature>
<sequence>MLFCELFPPYSQNLPWPPSSPPPPLPFCSNQIPNNAPFLRPYPQQHSSKTSPFNRRAPVSYHKEVCKSEYGPGRFSLKQRDSPRTPFRSIQPTAFNSSTNGQSRKLCDVRADKSFIRNMNPSEHTSNADGRGHPSTSLQPYANNGYQRREPYSGPSSPVEQRRDFGMLRHNGQQPTQPHVPQHAQIHASSSFTLGPAPGAKLLVDPATGQQYYVPAQPQMAYYPVFYNAPPHQPQPLFYQPTMAAPSGFFVGPPPPASPTHGAAPVFFQNHPDSGFQQTHHMTSSPPRQTPPQAMPNQGLNSSNNFGTSPNHQQQQPYRVEIPPSTACGSCVSPSPYFKRHHQSRVSMESAASSTSNSSRNKHSDDSMSPMARARAPVPLQPNSPASRRRQCPPQEQQQQSPYTDAYNSSARYSSTTSSSSTSGFASIGVGESSAERPRIGANQSTDSVKKSVPTTKAPAYPPWWGDDNASPRDTKNTTIANIASPRHAFKPLTSQDSFEDNSKNSPKGISTDDSNSRPTENAGTSTQQQIQRPIPQKAIRMDIDFKRPTSPEQAEQKVCVKANVNRAAPPTCFMVSFDDDKEQDGDLKKPAGPFSLQDAARQAPTGRRLMRRSAPTNRASNVNSSPLGLRSDVSGNSGSDSGGQDPKHYLFKKMIQGYDSKTRKSPGDDNMSNISQLSASSAEEKRESDVLSEAGTYIVDEKNRRGTCMLASQIIDSEDEDDTASSTATTISESTTGNSARASNSQEQKRAQISFMQKIAQVPETNPTRRSLMSDLRKLREENANRVSAPNQSSPRTTTTQSSSAVTNSGLHRTSRVSSAQTNSAIGQSRPPPRPCQQLNRPATTTNAFRSAGQRCHSETRGDGGRFSMRSVNQKETMKPPFRTGLGGSVKSTQKQNVPNESPEMVAWLRRKEYDPRKAAAEARKMQQLKQRDIFINNRSVSYHNPGGMGFKGWQKQMGDDRSNKSHDDLSRVGEECEDLSQFSIPGSSNSSLKRTIDELTEKCHKSIALIRLTNKDSLSESVENLLERVVDPDNVEEQSEPSEHISNRLERLSEAFDAIQKYLEEQSTSDSPSMNRKILSNLRPRASSGSSLSVHDSSSSMFLSPARTEPK</sequence>
<feature type="region of interest" description="Disordered" evidence="1">
    <location>
        <begin position="72"/>
        <end position="105"/>
    </location>
</feature>
<feature type="compositionally biased region" description="Basic and acidic residues" evidence="1">
    <location>
        <begin position="959"/>
        <end position="976"/>
    </location>
</feature>
<evidence type="ECO:0000256" key="1">
    <source>
        <dbReference type="SAM" id="MobiDB-lite"/>
    </source>
</evidence>
<feature type="compositionally biased region" description="Polar residues" evidence="1">
    <location>
        <begin position="982"/>
        <end position="993"/>
    </location>
</feature>
<feature type="region of interest" description="Disordered" evidence="1">
    <location>
        <begin position="36"/>
        <end position="58"/>
    </location>
</feature>
<dbReference type="AlphaFoldDB" id="A0AAD4RAJ3"/>
<feature type="compositionally biased region" description="Low complexity" evidence="1">
    <location>
        <begin position="1089"/>
        <end position="1106"/>
    </location>
</feature>
<feature type="compositionally biased region" description="Polar residues" evidence="1">
    <location>
        <begin position="88"/>
        <end position="103"/>
    </location>
</feature>
<feature type="compositionally biased region" description="Low complexity" evidence="1">
    <location>
        <begin position="345"/>
        <end position="359"/>
    </location>
</feature>
<reference evidence="2" key="1">
    <citation type="submission" date="2022-01" db="EMBL/GenBank/DDBJ databases">
        <title>Genome Sequence Resource for Two Populations of Ditylenchus destructor, the Migratory Endoparasitic Phytonematode.</title>
        <authorList>
            <person name="Zhang H."/>
            <person name="Lin R."/>
            <person name="Xie B."/>
        </authorList>
    </citation>
    <scope>NUCLEOTIDE SEQUENCE</scope>
    <source>
        <strain evidence="2">BazhouSP</strain>
    </source>
</reference>
<feature type="compositionally biased region" description="Polar residues" evidence="1">
    <location>
        <begin position="891"/>
        <end position="900"/>
    </location>
</feature>
<feature type="region of interest" description="Disordered" evidence="1">
    <location>
        <begin position="261"/>
        <end position="316"/>
    </location>
</feature>
<feature type="region of interest" description="Disordered" evidence="1">
    <location>
        <begin position="958"/>
        <end position="993"/>
    </location>
</feature>
<feature type="compositionally biased region" description="Polar residues" evidence="1">
    <location>
        <begin position="738"/>
        <end position="747"/>
    </location>
</feature>
<feature type="compositionally biased region" description="Polar residues" evidence="1">
    <location>
        <begin position="295"/>
        <end position="316"/>
    </location>
</feature>
<dbReference type="Proteomes" id="UP001201812">
    <property type="component" value="Unassembled WGS sequence"/>
</dbReference>
<feature type="compositionally biased region" description="Polar residues" evidence="1">
    <location>
        <begin position="806"/>
        <end position="828"/>
    </location>
</feature>
<accession>A0AAD4RAJ3</accession>